<feature type="compositionally biased region" description="Basic and acidic residues" evidence="1">
    <location>
        <begin position="9"/>
        <end position="30"/>
    </location>
</feature>
<keyword evidence="3" id="KW-1185">Reference proteome</keyword>
<evidence type="ECO:0000313" key="2">
    <source>
        <dbReference type="EMBL" id="PHZ10071.1"/>
    </source>
</evidence>
<dbReference type="SUPFAM" id="SSF54160">
    <property type="entry name" value="Chromo domain-like"/>
    <property type="match status" value="1"/>
</dbReference>
<dbReference type="GeneID" id="35446222"/>
<dbReference type="RefSeq" id="XP_023463779.1">
    <property type="nucleotide sequence ID" value="XM_023615234.1"/>
</dbReference>
<name>A0A2G4SMR1_RHIZD</name>
<dbReference type="Proteomes" id="UP000242254">
    <property type="component" value="Unassembled WGS sequence"/>
</dbReference>
<evidence type="ECO:0008006" key="4">
    <source>
        <dbReference type="Google" id="ProtNLM"/>
    </source>
</evidence>
<accession>A0A2G4SMR1</accession>
<reference evidence="2 3" key="1">
    <citation type="journal article" date="2016" name="Proc. Natl. Acad. Sci. U.S.A.">
        <title>Lipid metabolic changes in an early divergent fungus govern the establishment of a mutualistic symbiosis with endobacteria.</title>
        <authorList>
            <person name="Lastovetsky O.A."/>
            <person name="Gaspar M.L."/>
            <person name="Mondo S.J."/>
            <person name="LaButti K.M."/>
            <person name="Sandor L."/>
            <person name="Grigoriev I.V."/>
            <person name="Henry S.A."/>
            <person name="Pawlowska T.E."/>
        </authorList>
    </citation>
    <scope>NUCLEOTIDE SEQUENCE [LARGE SCALE GENOMIC DNA]</scope>
    <source>
        <strain evidence="2 3">ATCC 52813</strain>
    </source>
</reference>
<dbReference type="STRING" id="1340429.A0A2G4SMR1"/>
<organism evidence="2 3">
    <name type="scientific">Rhizopus microsporus ATCC 52813</name>
    <dbReference type="NCBI Taxonomy" id="1340429"/>
    <lineage>
        <taxon>Eukaryota</taxon>
        <taxon>Fungi</taxon>
        <taxon>Fungi incertae sedis</taxon>
        <taxon>Mucoromycota</taxon>
        <taxon>Mucoromycotina</taxon>
        <taxon>Mucoromycetes</taxon>
        <taxon>Mucorales</taxon>
        <taxon>Mucorineae</taxon>
        <taxon>Rhizopodaceae</taxon>
        <taxon>Rhizopus</taxon>
    </lineage>
</organism>
<dbReference type="InterPro" id="IPR016197">
    <property type="entry name" value="Chromo-like_dom_sf"/>
</dbReference>
<dbReference type="AlphaFoldDB" id="A0A2G4SMR1"/>
<gene>
    <name evidence="2" type="ORF">RHIMIDRAFT_42347</name>
</gene>
<evidence type="ECO:0000256" key="1">
    <source>
        <dbReference type="SAM" id="MobiDB-lite"/>
    </source>
</evidence>
<dbReference type="EMBL" id="KZ303856">
    <property type="protein sequence ID" value="PHZ10071.1"/>
    <property type="molecule type" value="Genomic_DNA"/>
</dbReference>
<protein>
    <recommendedName>
        <fullName evidence="4">Chromo shadow domain-containing protein</fullName>
    </recommendedName>
</protein>
<dbReference type="Gene3D" id="2.40.50.40">
    <property type="match status" value="1"/>
</dbReference>
<evidence type="ECO:0000313" key="3">
    <source>
        <dbReference type="Proteomes" id="UP000242254"/>
    </source>
</evidence>
<sequence>MEPEETEVEEVKKQIPKETKPEKQDVEMSETKQIASAEEEDSDDYEEDDIVTDPDYRRDWDWAKDIDSLIKVQRGRKRELEALIRWKDGVLALYTTASIKQKCPKLVSHYFVWELC</sequence>
<feature type="region of interest" description="Disordered" evidence="1">
    <location>
        <begin position="1"/>
        <end position="50"/>
    </location>
</feature>
<proteinExistence type="predicted"/>
<feature type="compositionally biased region" description="Acidic residues" evidence="1">
    <location>
        <begin position="37"/>
        <end position="50"/>
    </location>
</feature>